<proteinExistence type="predicted"/>
<sequence>MKSIILAVILSAVSFTVSAELINPKDDKLGVVESDRFDVVKMDDGPLNNAYVLTDRLTGCQFIIMKLSYASESQPVGCYDEKKDPNLKIKGSSK</sequence>
<keyword evidence="1" id="KW-0255">Endonuclease</keyword>
<organism evidence="1 2">
    <name type="scientific">Yersinia phage vB_Yru_GN1</name>
    <dbReference type="NCBI Taxonomy" id="3074381"/>
    <lineage>
        <taxon>Viruses</taxon>
        <taxon>Duplodnaviria</taxon>
        <taxon>Heunggongvirae</taxon>
        <taxon>Uroviricota</taxon>
        <taxon>Caudoviricetes</taxon>
        <taxon>Caudoviricetes incertae sedis</taxon>
        <taxon>Sepahanvirus</taxon>
        <taxon>Sepahanvirus vB-Yru-GN1</taxon>
    </lineage>
</organism>
<keyword evidence="1" id="KW-0378">Hydrolase</keyword>
<name>A0AA86IYV9_9CAUD</name>
<keyword evidence="1" id="KW-0540">Nuclease</keyword>
<evidence type="ECO:0000313" key="1">
    <source>
        <dbReference type="EMBL" id="BES79836.1"/>
    </source>
</evidence>
<protein>
    <submittedName>
        <fullName evidence="1">Homing endonuclease</fullName>
    </submittedName>
</protein>
<dbReference type="GO" id="GO:0004519">
    <property type="term" value="F:endonuclease activity"/>
    <property type="evidence" value="ECO:0007669"/>
    <property type="project" value="UniProtKB-KW"/>
</dbReference>
<dbReference type="Proteomes" id="UP001304813">
    <property type="component" value="Segment"/>
</dbReference>
<keyword evidence="2" id="KW-1185">Reference proteome</keyword>
<accession>A0AA86IYV9</accession>
<dbReference type="EMBL" id="LC779065">
    <property type="protein sequence ID" value="BES79836.1"/>
    <property type="molecule type" value="Genomic_DNA"/>
</dbReference>
<evidence type="ECO:0000313" key="2">
    <source>
        <dbReference type="Proteomes" id="UP001304813"/>
    </source>
</evidence>
<reference evidence="1 2" key="1">
    <citation type="submission" date="2023-09" db="EMBL/GenBank/DDBJ databases">
        <title>Analysis of phage genome (vB_Yru_GN1) of the bacterium (Yersinia ruckeri).</title>
        <authorList>
            <person name="Ganjoor M.S."/>
            <person name="Bouzari M."/>
            <person name="Soleimani-Delfan A."/>
        </authorList>
    </citation>
    <scope>NUCLEOTIDE SEQUENCE [LARGE SCALE GENOMIC DNA]</scope>
    <source>
        <strain evidence="2">vB_Yru_GN1</strain>
    </source>
</reference>